<keyword evidence="4" id="KW-0464">Manganese</keyword>
<dbReference type="NCBIfam" id="TIGR00768">
    <property type="entry name" value="rimK_fam"/>
    <property type="match status" value="1"/>
</dbReference>
<keyword evidence="7" id="KW-0436">Ligase</keyword>
<proteinExistence type="predicted"/>
<dbReference type="Gene3D" id="3.40.50.20">
    <property type="match status" value="1"/>
</dbReference>
<dbReference type="GO" id="GO:0016879">
    <property type="term" value="F:ligase activity, forming carbon-nitrogen bonds"/>
    <property type="evidence" value="ECO:0007669"/>
    <property type="project" value="TreeGrafter"/>
</dbReference>
<dbReference type="Pfam" id="PF08443">
    <property type="entry name" value="RimK"/>
    <property type="match status" value="1"/>
</dbReference>
<dbReference type="OrthoDB" id="9786585at2"/>
<dbReference type="GO" id="GO:0046872">
    <property type="term" value="F:metal ion binding"/>
    <property type="evidence" value="ECO:0007669"/>
    <property type="project" value="UniProtKB-KW"/>
</dbReference>
<evidence type="ECO:0000256" key="4">
    <source>
        <dbReference type="ARBA" id="ARBA00023211"/>
    </source>
</evidence>
<dbReference type="AlphaFoldDB" id="A0A250KWI1"/>
<dbReference type="EMBL" id="AP017928">
    <property type="protein sequence ID" value="BBA35331.1"/>
    <property type="molecule type" value="Genomic_DNA"/>
</dbReference>
<protein>
    <submittedName>
        <fullName evidence="7">RimK family alpha-L-glutamate ligase</fullName>
    </submittedName>
</protein>
<evidence type="ECO:0000256" key="5">
    <source>
        <dbReference type="PROSITE-ProRule" id="PRU00409"/>
    </source>
</evidence>
<name>A0A250KWI1_9GAMM</name>
<dbReference type="Proteomes" id="UP000266313">
    <property type="component" value="Chromosome"/>
</dbReference>
<keyword evidence="1" id="KW-0479">Metal-binding</keyword>
<dbReference type="Gene3D" id="3.30.470.20">
    <property type="entry name" value="ATP-grasp fold, B domain"/>
    <property type="match status" value="1"/>
</dbReference>
<keyword evidence="2 5" id="KW-0547">Nucleotide-binding</keyword>
<dbReference type="KEGG" id="mmai:sS8_3393"/>
<organism evidence="7 8">
    <name type="scientific">Methylocaldum marinum</name>
    <dbReference type="NCBI Taxonomy" id="1432792"/>
    <lineage>
        <taxon>Bacteria</taxon>
        <taxon>Pseudomonadati</taxon>
        <taxon>Pseudomonadota</taxon>
        <taxon>Gammaproteobacteria</taxon>
        <taxon>Methylococcales</taxon>
        <taxon>Methylococcaceae</taxon>
        <taxon>Methylocaldum</taxon>
    </lineage>
</organism>
<evidence type="ECO:0000313" key="7">
    <source>
        <dbReference type="EMBL" id="BBA35331.1"/>
    </source>
</evidence>
<dbReference type="SUPFAM" id="SSF56059">
    <property type="entry name" value="Glutathione synthetase ATP-binding domain-like"/>
    <property type="match status" value="1"/>
</dbReference>
<evidence type="ECO:0000259" key="6">
    <source>
        <dbReference type="PROSITE" id="PS50975"/>
    </source>
</evidence>
<evidence type="ECO:0000256" key="2">
    <source>
        <dbReference type="ARBA" id="ARBA00022741"/>
    </source>
</evidence>
<dbReference type="PROSITE" id="PS50975">
    <property type="entry name" value="ATP_GRASP"/>
    <property type="match status" value="1"/>
</dbReference>
<dbReference type="RefSeq" id="WP_119630554.1">
    <property type="nucleotide sequence ID" value="NZ_AP017928.1"/>
</dbReference>
<dbReference type="GO" id="GO:0005737">
    <property type="term" value="C:cytoplasm"/>
    <property type="evidence" value="ECO:0007669"/>
    <property type="project" value="TreeGrafter"/>
</dbReference>
<accession>A0A250KWI1</accession>
<dbReference type="GO" id="GO:0005524">
    <property type="term" value="F:ATP binding"/>
    <property type="evidence" value="ECO:0007669"/>
    <property type="project" value="UniProtKB-UniRule"/>
</dbReference>
<dbReference type="PANTHER" id="PTHR21621">
    <property type="entry name" value="RIBOSOMAL PROTEIN S6 MODIFICATION PROTEIN"/>
    <property type="match status" value="1"/>
</dbReference>
<reference evidence="7 8" key="1">
    <citation type="submission" date="2016-12" db="EMBL/GenBank/DDBJ databases">
        <title>Genome sequencing of Methylocaldum marinum.</title>
        <authorList>
            <person name="Takeuchi M."/>
            <person name="Kamagata Y."/>
            <person name="Hiraoka S."/>
            <person name="Oshima K."/>
            <person name="Hattori M."/>
            <person name="Iwasaki W."/>
        </authorList>
    </citation>
    <scope>NUCLEOTIDE SEQUENCE [LARGE SCALE GENOMIC DNA]</scope>
    <source>
        <strain evidence="7 8">S8</strain>
    </source>
</reference>
<keyword evidence="8" id="KW-1185">Reference proteome</keyword>
<keyword evidence="3 5" id="KW-0067">ATP-binding</keyword>
<gene>
    <name evidence="7" type="ORF">sS8_3393</name>
</gene>
<evidence type="ECO:0000256" key="3">
    <source>
        <dbReference type="ARBA" id="ARBA00022840"/>
    </source>
</evidence>
<feature type="domain" description="ATP-grasp" evidence="6">
    <location>
        <begin position="108"/>
        <end position="290"/>
    </location>
</feature>
<dbReference type="PANTHER" id="PTHR21621:SF0">
    <property type="entry name" value="BETA-CITRYLGLUTAMATE SYNTHASE B-RELATED"/>
    <property type="match status" value="1"/>
</dbReference>
<sequence length="314" mass="34132">MSRIAIITDDPGWHGARLREALAAKGYGYSYVSLTACRLNLESGSLPVLLPGFEDGLPDGVFVRGVPGGSLDQVVFYLDVLHALKLLGIPVYNDGRAVERTVDKAMTSFLLQRAGIPTPPTWVLGSRDEAFALAERELRAGHQLVSKPLFGSQGQGLQRYEKPEDLAGLSDSNGVFYLQRFVSCGEQPHDFRVFVIRGKAVAAMRRCGVTWLNNVAQGARCEPARLDDLLLCRMAEDAVKVLDMGYAGVDIIRDHHGRYSVLEVNSIPAWKGLQSVSKVSIADLLVDDFLSLCVPRSDEGGIVKAPLPLEEGVG</sequence>
<dbReference type="InterPro" id="IPR011761">
    <property type="entry name" value="ATP-grasp"/>
</dbReference>
<evidence type="ECO:0000256" key="1">
    <source>
        <dbReference type="ARBA" id="ARBA00022723"/>
    </source>
</evidence>
<evidence type="ECO:0000313" key="8">
    <source>
        <dbReference type="Proteomes" id="UP000266313"/>
    </source>
</evidence>
<dbReference type="InterPro" id="IPR013651">
    <property type="entry name" value="ATP-grasp_RimK-type"/>
</dbReference>
<dbReference type="InterPro" id="IPR004666">
    <property type="entry name" value="Rp_bS6_RimK/Lys_biosynth_LsyX"/>
</dbReference>